<feature type="transmembrane region" description="Helical" evidence="1">
    <location>
        <begin position="337"/>
        <end position="358"/>
    </location>
</feature>
<evidence type="ECO:0000256" key="1">
    <source>
        <dbReference type="SAM" id="Phobius"/>
    </source>
</evidence>
<evidence type="ECO:0000313" key="3">
    <source>
        <dbReference type="EMBL" id="BCB95709.1"/>
    </source>
</evidence>
<reference evidence="3 4" key="1">
    <citation type="submission" date="2020-03" db="EMBL/GenBank/DDBJ databases">
        <title>Complete genome sequences of two sulfur-disproportionating bacterial strains T55J and Mzg5.</title>
        <authorList>
            <person name="Umezawa K."/>
            <person name="Kojima H."/>
            <person name="Kato Y."/>
            <person name="Fukui M."/>
        </authorList>
    </citation>
    <scope>NUCLEOTIDE SEQUENCE [LARGE SCALE GENOMIC DNA]</scope>
    <source>
        <strain evidence="3 4">T55J</strain>
    </source>
</reference>
<dbReference type="RefSeq" id="WP_203473191.1">
    <property type="nucleotide sequence ID" value="NZ_AP022873.1"/>
</dbReference>
<organism evidence="3 4">
    <name type="scientific">Dissulfurispira thermophila</name>
    <dbReference type="NCBI Taxonomy" id="2715679"/>
    <lineage>
        <taxon>Bacteria</taxon>
        <taxon>Pseudomonadati</taxon>
        <taxon>Nitrospirota</taxon>
        <taxon>Thermodesulfovibrionia</taxon>
        <taxon>Thermodesulfovibrionales</taxon>
        <taxon>Dissulfurispiraceae</taxon>
        <taxon>Dissulfurispira</taxon>
    </lineage>
</organism>
<protein>
    <recommendedName>
        <fullName evidence="2">Type II secretion system protein GspE N-terminal domain-containing protein</fullName>
    </recommendedName>
</protein>
<dbReference type="InterPro" id="IPR007831">
    <property type="entry name" value="T2SS_GspE_N"/>
</dbReference>
<keyword evidence="1" id="KW-0812">Transmembrane</keyword>
<feature type="transmembrane region" description="Helical" evidence="1">
    <location>
        <begin position="364"/>
        <end position="385"/>
    </location>
</feature>
<name>A0A7G1H0A6_9BACT</name>
<proteinExistence type="predicted"/>
<keyword evidence="1" id="KW-0472">Membrane</keyword>
<keyword evidence="1" id="KW-1133">Transmembrane helix</keyword>
<keyword evidence="4" id="KW-1185">Reference proteome</keyword>
<dbReference type="KEGG" id="dtp:JZK55_06310"/>
<accession>A0A7G1H0A6</accession>
<gene>
    <name evidence="3" type="ORF">JZK55_06310</name>
</gene>
<dbReference type="InterPro" id="IPR037257">
    <property type="entry name" value="T2SS_E_N_sf"/>
</dbReference>
<sequence>MMNFDTTTERFLVLLNWGVLTELQLRAAETTAIARGIEIEKVLIREFGVPKRILLQALSDYYNCPFVEYDEKMPIPPELLSGLDSERLSMSQWFPIIRDGDIVVIAASNPEDPMIHDEVKKYIRADKYEFWIALSEDIQWFIQDFLHAKPGYLIGTERTGLAFWRNTMAHWRTRLACYRNDLANARTDLAVLRWGLGFIAISDTLMRTQKFGSKFYLYWLMMATGFVLGVRGLSGYLRIRKSRMSPPQHQTLVEVTSATLNFLEHYHFIENTGVEVPTKKTMLARLGDFLANHCTILYPSPSSRERTHLARERNVLAAQRTVAACYRTIYARARTGLAFIRTGISFSSIGLGLIHYFSFSLLTLFDSLLIVSGMLMIIDGILWYMPVRKEQSEIPRCPVTE</sequence>
<dbReference type="SUPFAM" id="SSF160246">
    <property type="entry name" value="EspE N-terminal domain-like"/>
    <property type="match status" value="1"/>
</dbReference>
<dbReference type="AlphaFoldDB" id="A0A7G1H0A6"/>
<feature type="domain" description="Type II secretion system protein GspE N-terminal" evidence="2">
    <location>
        <begin position="63"/>
        <end position="147"/>
    </location>
</feature>
<evidence type="ECO:0000259" key="2">
    <source>
        <dbReference type="Pfam" id="PF05157"/>
    </source>
</evidence>
<dbReference type="Proteomes" id="UP000516360">
    <property type="component" value="Chromosome"/>
</dbReference>
<dbReference type="EMBL" id="AP022873">
    <property type="protein sequence ID" value="BCB95709.1"/>
    <property type="molecule type" value="Genomic_DNA"/>
</dbReference>
<feature type="transmembrane region" description="Helical" evidence="1">
    <location>
        <begin position="216"/>
        <end position="237"/>
    </location>
</feature>
<evidence type="ECO:0000313" key="4">
    <source>
        <dbReference type="Proteomes" id="UP000516360"/>
    </source>
</evidence>
<dbReference type="Pfam" id="PF05157">
    <property type="entry name" value="MshEN"/>
    <property type="match status" value="1"/>
</dbReference>